<feature type="signal peptide" evidence="1">
    <location>
        <begin position="1"/>
        <end position="21"/>
    </location>
</feature>
<dbReference type="Proteomes" id="UP000574369">
    <property type="component" value="Unassembled WGS sequence"/>
</dbReference>
<dbReference type="RefSeq" id="WP_310736758.1">
    <property type="nucleotide sequence ID" value="NZ_JACHXO010000002.1"/>
</dbReference>
<dbReference type="SUPFAM" id="SSF56524">
    <property type="entry name" value="Oxidoreductase molybdopterin-binding domain"/>
    <property type="match status" value="1"/>
</dbReference>
<evidence type="ECO:0000313" key="3">
    <source>
        <dbReference type="Proteomes" id="UP000574369"/>
    </source>
</evidence>
<evidence type="ECO:0000313" key="2">
    <source>
        <dbReference type="EMBL" id="MBB3194167.1"/>
    </source>
</evidence>
<protein>
    <recommendedName>
        <fullName evidence="4">Oxidoreductase molybdopterin-binding domain-containing protein</fullName>
    </recommendedName>
</protein>
<gene>
    <name evidence="2" type="ORF">FHS28_001552</name>
</gene>
<dbReference type="EMBL" id="JACHXO010000002">
    <property type="protein sequence ID" value="MBB3194167.1"/>
    <property type="molecule type" value="Genomic_DNA"/>
</dbReference>
<dbReference type="InterPro" id="IPR036374">
    <property type="entry name" value="OxRdtase_Mopterin-bd_sf"/>
</dbReference>
<reference evidence="2 3" key="1">
    <citation type="submission" date="2020-08" db="EMBL/GenBank/DDBJ databases">
        <title>Genomic Encyclopedia of Type Strains, Phase III (KMG-III): the genomes of soil and plant-associated and newly described type strains.</title>
        <authorList>
            <person name="Whitman W."/>
        </authorList>
    </citation>
    <scope>NUCLEOTIDE SEQUENCE [LARGE SCALE GENOMIC DNA]</scope>
    <source>
        <strain evidence="2 3">CECT 7247</strain>
    </source>
</reference>
<proteinExistence type="predicted"/>
<organism evidence="2 3">
    <name type="scientific">Roseateles terrae</name>
    <dbReference type="NCBI Taxonomy" id="431060"/>
    <lineage>
        <taxon>Bacteria</taxon>
        <taxon>Pseudomonadati</taxon>
        <taxon>Pseudomonadota</taxon>
        <taxon>Betaproteobacteria</taxon>
        <taxon>Burkholderiales</taxon>
        <taxon>Sphaerotilaceae</taxon>
        <taxon>Roseateles</taxon>
    </lineage>
</organism>
<evidence type="ECO:0000256" key="1">
    <source>
        <dbReference type="SAM" id="SignalP"/>
    </source>
</evidence>
<name>A0ABR6GPZ1_9BURK</name>
<keyword evidence="3" id="KW-1185">Reference proteome</keyword>
<comment type="caution">
    <text evidence="2">The sequence shown here is derived from an EMBL/GenBank/DDBJ whole genome shotgun (WGS) entry which is preliminary data.</text>
</comment>
<keyword evidence="1" id="KW-0732">Signal</keyword>
<feature type="chain" id="PRO_5046856130" description="Oxidoreductase molybdopterin-binding domain-containing protein" evidence="1">
    <location>
        <begin position="22"/>
        <end position="175"/>
    </location>
</feature>
<evidence type="ECO:0008006" key="4">
    <source>
        <dbReference type="Google" id="ProtNLM"/>
    </source>
</evidence>
<dbReference type="Gene3D" id="3.90.420.10">
    <property type="entry name" value="Oxidoreductase, molybdopterin-binding domain"/>
    <property type="match status" value="1"/>
</dbReference>
<sequence length="175" mass="19438">MAWAFLPLALAPLVTPATVLAVPADTAAQALLPEPTGPVVLSIGGALRLTNKDGQAHFDMAMLERLPQTSFQTQTPWYGQPRKFTGPLLRDVLAAVGANGQTLEARALNDYRVTIPVADTQRYDVIIARLIDDKPMPLRDKGPLFIVYPFDRHSELRSSLYYGRSAWQLRRLDLR</sequence>
<accession>A0ABR6GPZ1</accession>